<dbReference type="InterPro" id="IPR029044">
    <property type="entry name" value="Nucleotide-diphossugar_trans"/>
</dbReference>
<evidence type="ECO:0000259" key="1">
    <source>
        <dbReference type="Pfam" id="PF00535"/>
    </source>
</evidence>
<protein>
    <submittedName>
        <fullName evidence="2">UDP-Glc:alpha-D-GlcNAc-diphosphoundecaprenol beta-1,3-glucosyltransferase WfgD</fullName>
    </submittedName>
</protein>
<gene>
    <name evidence="2" type="ORF">HMF8227_01173</name>
</gene>
<dbReference type="Pfam" id="PF00535">
    <property type="entry name" value="Glycos_transf_2"/>
    <property type="match status" value="1"/>
</dbReference>
<dbReference type="AlphaFoldDB" id="A0A2S2E1Z1"/>
<name>A0A2S2E1Z1_9ALTE</name>
<dbReference type="RefSeq" id="WP_109339279.1">
    <property type="nucleotide sequence ID" value="NZ_CP029347.1"/>
</dbReference>
<dbReference type="EMBL" id="CP029347">
    <property type="protein sequence ID" value="AWL11654.1"/>
    <property type="molecule type" value="Genomic_DNA"/>
</dbReference>
<keyword evidence="3" id="KW-1185">Reference proteome</keyword>
<evidence type="ECO:0000313" key="2">
    <source>
        <dbReference type="EMBL" id="AWL11654.1"/>
    </source>
</evidence>
<proteinExistence type="predicted"/>
<dbReference type="PANTHER" id="PTHR43685">
    <property type="entry name" value="GLYCOSYLTRANSFERASE"/>
    <property type="match status" value="1"/>
</dbReference>
<dbReference type="KEGG" id="salh:HMF8227_01173"/>
<keyword evidence="2" id="KW-0808">Transferase</keyword>
<dbReference type="SUPFAM" id="SSF53448">
    <property type="entry name" value="Nucleotide-diphospho-sugar transferases"/>
    <property type="match status" value="1"/>
</dbReference>
<dbReference type="Gene3D" id="3.90.550.10">
    <property type="entry name" value="Spore Coat Polysaccharide Biosynthesis Protein SpsA, Chain A"/>
    <property type="match status" value="1"/>
</dbReference>
<dbReference type="Proteomes" id="UP000245728">
    <property type="component" value="Chromosome"/>
</dbReference>
<dbReference type="PANTHER" id="PTHR43685:SF2">
    <property type="entry name" value="GLYCOSYLTRANSFERASE 2-LIKE DOMAIN-CONTAINING PROTEIN"/>
    <property type="match status" value="1"/>
</dbReference>
<dbReference type="GO" id="GO:0016740">
    <property type="term" value="F:transferase activity"/>
    <property type="evidence" value="ECO:0007669"/>
    <property type="project" value="UniProtKB-KW"/>
</dbReference>
<feature type="domain" description="Glycosyltransferase 2-like" evidence="1">
    <location>
        <begin position="13"/>
        <end position="121"/>
    </location>
</feature>
<dbReference type="InterPro" id="IPR050834">
    <property type="entry name" value="Glycosyltransf_2"/>
</dbReference>
<dbReference type="OrthoDB" id="9802649at2"/>
<evidence type="ECO:0000313" key="3">
    <source>
        <dbReference type="Proteomes" id="UP000245728"/>
    </source>
</evidence>
<reference evidence="2 3" key="1">
    <citation type="submission" date="2018-05" db="EMBL/GenBank/DDBJ databases">
        <title>Salinimonas sp. HMF8227 Genome sequencing and assembly.</title>
        <authorList>
            <person name="Kang H."/>
            <person name="Kang J."/>
            <person name="Cha I."/>
            <person name="Kim H."/>
            <person name="Joh K."/>
        </authorList>
    </citation>
    <scope>NUCLEOTIDE SEQUENCE [LARGE SCALE GENOMIC DNA]</scope>
    <source>
        <strain evidence="2 3">HMF8227</strain>
    </source>
</reference>
<organism evidence="2 3">
    <name type="scientific">Saliniradius amylolyticus</name>
    <dbReference type="NCBI Taxonomy" id="2183582"/>
    <lineage>
        <taxon>Bacteria</taxon>
        <taxon>Pseudomonadati</taxon>
        <taxon>Pseudomonadota</taxon>
        <taxon>Gammaproteobacteria</taxon>
        <taxon>Alteromonadales</taxon>
        <taxon>Alteromonadaceae</taxon>
        <taxon>Saliniradius</taxon>
    </lineage>
</organism>
<accession>A0A2S2E1Z1</accession>
<dbReference type="CDD" id="cd00761">
    <property type="entry name" value="Glyco_tranf_GTA_type"/>
    <property type="match status" value="1"/>
</dbReference>
<sequence length="279" mass="31430">MVEKSKDTKSIAVLIPFFRAEAYFAECLASVLAQSLPPDEVLVADDNSTPQSRDFLSQFEPQIKVIPLSYQHGPGRARNKLIQEARSHWVAFQDSDDLWHPNKLERQLGFLLEHPGYAGCHTGVQTFNQQGPLNTYNNKPELLTVTDLMHSSQIPPPSFLVKRECLLAIGLFDTRFKTSEDYDLSIRLVSAGYPIGFIPEVLTYVRRANHGNISSQGFTVLRHHLKLMYKHHTLFSQQGVPHWRRQFIGQSMRQAGGKVGGLAGKALSGMGRLLTYQNE</sequence>
<dbReference type="InterPro" id="IPR001173">
    <property type="entry name" value="Glyco_trans_2-like"/>
</dbReference>